<proteinExistence type="predicted"/>
<dbReference type="Proteomes" id="UP000054632">
    <property type="component" value="Unassembled WGS sequence"/>
</dbReference>
<dbReference type="AlphaFoldDB" id="A0A0V1C4E1"/>
<dbReference type="EMBL" id="JYDR01004524">
    <property type="protein sequence ID" value="KRY44054.1"/>
    <property type="molecule type" value="Genomic_DNA"/>
</dbReference>
<evidence type="ECO:0000313" key="1">
    <source>
        <dbReference type="EMBL" id="KRY44054.1"/>
    </source>
</evidence>
<accession>A0A0V1C4E1</accession>
<evidence type="ECO:0000313" key="2">
    <source>
        <dbReference type="Proteomes" id="UP000054632"/>
    </source>
</evidence>
<gene>
    <name evidence="1" type="ORF">T4A_11380</name>
</gene>
<protein>
    <submittedName>
        <fullName evidence="1">Uncharacterized protein</fullName>
    </submittedName>
</protein>
<comment type="caution">
    <text evidence="1">The sequence shown here is derived from an EMBL/GenBank/DDBJ whole genome shotgun (WGS) entry which is preliminary data.</text>
</comment>
<organism evidence="1 2">
    <name type="scientific">Trichinella pseudospiralis</name>
    <name type="common">Parasitic roundworm</name>
    <dbReference type="NCBI Taxonomy" id="6337"/>
    <lineage>
        <taxon>Eukaryota</taxon>
        <taxon>Metazoa</taxon>
        <taxon>Ecdysozoa</taxon>
        <taxon>Nematoda</taxon>
        <taxon>Enoplea</taxon>
        <taxon>Dorylaimia</taxon>
        <taxon>Trichinellida</taxon>
        <taxon>Trichinellidae</taxon>
        <taxon>Trichinella</taxon>
    </lineage>
</organism>
<sequence length="37" mass="4301">MSTFEKPMKLFLENFECFENGEKFQRKLPSSCGINGL</sequence>
<reference evidence="1 2" key="1">
    <citation type="submission" date="2015-01" db="EMBL/GenBank/DDBJ databases">
        <title>Evolution of Trichinella species and genotypes.</title>
        <authorList>
            <person name="Korhonen P.K."/>
            <person name="Edoardo P."/>
            <person name="Giuseppe L.R."/>
            <person name="Gasser R.B."/>
        </authorList>
    </citation>
    <scope>NUCLEOTIDE SEQUENCE [LARGE SCALE GENOMIC DNA]</scope>
    <source>
        <strain evidence="1">ISS13</strain>
    </source>
</reference>
<name>A0A0V1C4E1_TRIPS</name>